<feature type="compositionally biased region" description="Basic and acidic residues" evidence="1">
    <location>
        <begin position="81"/>
        <end position="93"/>
    </location>
</feature>
<feature type="compositionally biased region" description="Low complexity" evidence="1">
    <location>
        <begin position="71"/>
        <end position="80"/>
    </location>
</feature>
<dbReference type="Gene3D" id="3.10.350.10">
    <property type="entry name" value="LysM domain"/>
    <property type="match status" value="1"/>
</dbReference>
<dbReference type="InterPro" id="IPR036779">
    <property type="entry name" value="LysM_dom_sf"/>
</dbReference>
<name>A0A521ATV3_9BACL</name>
<gene>
    <name evidence="3" type="ORF">SAMN06264849_101333</name>
</gene>
<dbReference type="RefSeq" id="WP_142504025.1">
    <property type="nucleotide sequence ID" value="NZ_FXTI01000001.1"/>
</dbReference>
<dbReference type="OrthoDB" id="2033517at2"/>
<proteinExistence type="predicted"/>
<evidence type="ECO:0000259" key="2">
    <source>
        <dbReference type="PROSITE" id="PS51782"/>
    </source>
</evidence>
<reference evidence="3 4" key="1">
    <citation type="submission" date="2017-05" db="EMBL/GenBank/DDBJ databases">
        <authorList>
            <person name="Varghese N."/>
            <person name="Submissions S."/>
        </authorList>
    </citation>
    <scope>NUCLEOTIDE SEQUENCE [LARGE SCALE GENOMIC DNA]</scope>
    <source>
        <strain evidence="3 4">DSM 45474</strain>
    </source>
</reference>
<protein>
    <submittedName>
        <fullName evidence="3">LysM domain-containing protein</fullName>
    </submittedName>
</protein>
<feature type="region of interest" description="Disordered" evidence="1">
    <location>
        <begin position="51"/>
        <end position="105"/>
    </location>
</feature>
<evidence type="ECO:0000256" key="1">
    <source>
        <dbReference type="SAM" id="MobiDB-lite"/>
    </source>
</evidence>
<dbReference type="EMBL" id="FXTI01000001">
    <property type="protein sequence ID" value="SMO38288.1"/>
    <property type="molecule type" value="Genomic_DNA"/>
</dbReference>
<sequence>MKLHIVQPGDSLEKIARRFDIPLKRLVEVNPNLDVAELKVGSKVRIPGKKVPLNRRMGQNASISVEKPRSAFESPESPESSMEKPLPERRPKEPMNIPPMPKAPEYGGVMSPYPMPGYPGGDGSYGYPMPYPPPSRHFEPFHSPVQMPYPPMSVPPPWFTQQPWQGEPGQSMPFEMVPGYGQPPQQPFTGYGAPPMNPFFELSQIPYPESATKQQPEKQSFEEQTFQTEEEEGKEEDTLDFSSLLYEEADDWKESSSEK</sequence>
<dbReference type="PROSITE" id="PS51782">
    <property type="entry name" value="LYSM"/>
    <property type="match status" value="1"/>
</dbReference>
<organism evidence="3 4">
    <name type="scientific">Melghirimyces algeriensis</name>
    <dbReference type="NCBI Taxonomy" id="910412"/>
    <lineage>
        <taxon>Bacteria</taxon>
        <taxon>Bacillati</taxon>
        <taxon>Bacillota</taxon>
        <taxon>Bacilli</taxon>
        <taxon>Bacillales</taxon>
        <taxon>Thermoactinomycetaceae</taxon>
        <taxon>Melghirimyces</taxon>
    </lineage>
</organism>
<dbReference type="Pfam" id="PF01476">
    <property type="entry name" value="LysM"/>
    <property type="match status" value="1"/>
</dbReference>
<dbReference type="SMART" id="SM00257">
    <property type="entry name" value="LysM"/>
    <property type="match status" value="1"/>
</dbReference>
<dbReference type="InterPro" id="IPR018392">
    <property type="entry name" value="LysM"/>
</dbReference>
<keyword evidence="4" id="KW-1185">Reference proteome</keyword>
<dbReference type="Proteomes" id="UP000315636">
    <property type="component" value="Unassembled WGS sequence"/>
</dbReference>
<feature type="region of interest" description="Disordered" evidence="1">
    <location>
        <begin position="158"/>
        <end position="259"/>
    </location>
</feature>
<feature type="compositionally biased region" description="Acidic residues" evidence="1">
    <location>
        <begin position="228"/>
        <end position="239"/>
    </location>
</feature>
<dbReference type="CDD" id="cd00118">
    <property type="entry name" value="LysM"/>
    <property type="match status" value="1"/>
</dbReference>
<accession>A0A521ATV3</accession>
<dbReference type="AlphaFoldDB" id="A0A521ATV3"/>
<evidence type="ECO:0000313" key="3">
    <source>
        <dbReference type="EMBL" id="SMO38288.1"/>
    </source>
</evidence>
<dbReference type="SUPFAM" id="SSF54106">
    <property type="entry name" value="LysM domain"/>
    <property type="match status" value="1"/>
</dbReference>
<feature type="domain" description="LysM" evidence="2">
    <location>
        <begin position="2"/>
        <end position="46"/>
    </location>
</feature>
<evidence type="ECO:0000313" key="4">
    <source>
        <dbReference type="Proteomes" id="UP000315636"/>
    </source>
</evidence>